<dbReference type="GO" id="GO:0016787">
    <property type="term" value="F:hydrolase activity"/>
    <property type="evidence" value="ECO:0007669"/>
    <property type="project" value="UniProtKB-KW"/>
</dbReference>
<dbReference type="FunFam" id="3.40.50.300:FF:000269">
    <property type="entry name" value="ATP-dependent RNA helicase SUPV3L1, mitochondrial"/>
    <property type="match status" value="1"/>
</dbReference>
<evidence type="ECO:0000259" key="13">
    <source>
        <dbReference type="PROSITE" id="PS51194"/>
    </source>
</evidence>
<dbReference type="InterPro" id="IPR001650">
    <property type="entry name" value="Helicase_C-like"/>
</dbReference>
<reference evidence="14" key="2">
    <citation type="submission" date="2021-04" db="EMBL/GenBank/DDBJ databases">
        <authorList>
            <person name="Podell S."/>
        </authorList>
    </citation>
    <scope>NUCLEOTIDE SEQUENCE</scope>
    <source>
        <strain evidence="14">Hildebrandi</strain>
    </source>
</reference>
<evidence type="ECO:0000256" key="2">
    <source>
        <dbReference type="ARBA" id="ARBA00012552"/>
    </source>
</evidence>
<gene>
    <name evidence="14" type="ORF">IV203_007146</name>
</gene>
<feature type="domain" description="Helicase ATP-binding" evidence="12">
    <location>
        <begin position="479"/>
        <end position="593"/>
    </location>
</feature>
<keyword evidence="6" id="KW-0067">ATP-binding</keyword>
<evidence type="ECO:0000256" key="5">
    <source>
        <dbReference type="ARBA" id="ARBA00022806"/>
    </source>
</evidence>
<evidence type="ECO:0000256" key="6">
    <source>
        <dbReference type="ARBA" id="ARBA00022840"/>
    </source>
</evidence>
<dbReference type="GO" id="GO:0000965">
    <property type="term" value="P:mitochondrial RNA 3'-end processing"/>
    <property type="evidence" value="ECO:0007669"/>
    <property type="project" value="TreeGrafter"/>
</dbReference>
<protein>
    <recommendedName>
        <fullName evidence="2">RNA helicase</fullName>
        <ecNumber evidence="2">3.6.4.13</ecNumber>
    </recommendedName>
</protein>
<dbReference type="OrthoDB" id="6692397at2759"/>
<evidence type="ECO:0000256" key="11">
    <source>
        <dbReference type="SAM" id="MobiDB-lite"/>
    </source>
</evidence>
<keyword evidence="8" id="KW-0496">Mitochondrion</keyword>
<dbReference type="CDD" id="cd18805">
    <property type="entry name" value="SF2_C_suv3"/>
    <property type="match status" value="1"/>
</dbReference>
<dbReference type="GO" id="GO:0045025">
    <property type="term" value="C:mitochondrial degradosome"/>
    <property type="evidence" value="ECO:0007669"/>
    <property type="project" value="TreeGrafter"/>
</dbReference>
<accession>A0A9K3KEX9</accession>
<dbReference type="Pfam" id="PF22527">
    <property type="entry name" value="DEXQc_Suv3"/>
    <property type="match status" value="1"/>
</dbReference>
<sequence length="1016" mass="116774">MTFSKTLHLMAPRRLLRQRPFVVPPMYQTRWPRTWYKAGTLQCSAHFRCFSSSSAANDDCKRSEHDLRVAQVQAQILARIQEQKQPAKTQEKEELQRISKEDLSNIMQTIHNWLMKDVTFFLRTMEAMDISLLEGEKSAAVSSSTGDAKIKSSSRRHSRNETDVDGFSHLFLSGHHPMQMVLNQYRQLYDDSILEFEELMQQNDCAFLLEHNIFQQLKDAGFADPQWSRRFRQVRGYEIQQQGLMQNLTKQEVDLQRHQNALIKSRREFKELKSMERLTSGTNRDNKSRARRHRKTTDEAVRRSTTKEISDTSSKIVEQTEQPQSFLQKVWVSFSSLLGVSPKPLVVEKKVPDTKFQSTENVLPPKPEKQKKVPPSKPKVHTRLQKLVLRKQEGLRRLEDQIEEATARLERTQRKIKELEIPLTKDEYERAQDKVSKVRDIICTEFARHMQDKHAHLIAQYETLNSKTDLTKPQEWFPYARLDRRKIIFHGGPTNSGKTYSALQRLKEAKQGLYLGPLRLLAAEIYETLTAEGLYTNLFTGQERREIAFSTHASATVEMFNASKEYDVAVIDEIQMVADPARGAAWTRALLGLRCKEIHVCGGMEAKNIVEKLAKACGDEFEIHTYDRFTELRVAERSLARNFKSTGAYRYVQPGDCVVAFSRNDIFAIKREIESTTNYKCCVIYGKLPPQTRADQARRFNDPNSGYDILVASDAIGMGLNLNIKRIIFNTIFKYNGDKIIRLGHSEVKQISGRAGRRNSPYPLGEVTCRDSRDLPFVRECLSMDIEPIEKAGLLPTAAHIELFSEAMNAYGSENDDSFSDLHQLLRQFNAMATVKGDYFLGRQHEMLMIAKRIKNVPLKLRDAYNMCLSPSTETSLDLLESFALKYSRGEVPGLPSRSVPKRAKSFDDLSNLCSIYSDSDLFLWLGLKFPPCNAVEQAAAISRKEKTLEYINEALAASERLKLSHCYLRQATRLRNAWETENGRSIEVGLCDDGEDEEDDDDDEYLLEERREAIY</sequence>
<evidence type="ECO:0000256" key="8">
    <source>
        <dbReference type="ARBA" id="ARBA00023128"/>
    </source>
</evidence>
<dbReference type="EMBL" id="JAGRRH010000025">
    <property type="protein sequence ID" value="KAG7342054.1"/>
    <property type="molecule type" value="Genomic_DNA"/>
</dbReference>
<keyword evidence="3" id="KW-0547">Nucleotide-binding</keyword>
<keyword evidence="15" id="KW-1185">Reference proteome</keyword>
<evidence type="ECO:0000256" key="9">
    <source>
        <dbReference type="ARBA" id="ARBA00047984"/>
    </source>
</evidence>
<keyword evidence="5 14" id="KW-0347">Helicase</keyword>
<evidence type="ECO:0000259" key="12">
    <source>
        <dbReference type="PROSITE" id="PS51192"/>
    </source>
</evidence>
<dbReference type="AlphaFoldDB" id="A0A9K3KEX9"/>
<evidence type="ECO:0000256" key="4">
    <source>
        <dbReference type="ARBA" id="ARBA00022801"/>
    </source>
</evidence>
<evidence type="ECO:0000313" key="14">
    <source>
        <dbReference type="EMBL" id="KAG7342054.1"/>
    </source>
</evidence>
<keyword evidence="10" id="KW-0175">Coiled coil</keyword>
<dbReference type="PANTHER" id="PTHR12131">
    <property type="entry name" value="ATP-DEPENDENT RNA AND DNA HELICASE"/>
    <property type="match status" value="1"/>
</dbReference>
<keyword evidence="7" id="KW-0809">Transit peptide</keyword>
<feature type="domain" description="Helicase C-terminal" evidence="13">
    <location>
        <begin position="644"/>
        <end position="797"/>
    </location>
</feature>
<dbReference type="EC" id="3.6.4.13" evidence="2"/>
<comment type="catalytic activity">
    <reaction evidence="9">
        <text>ATP + H2O = ADP + phosphate + H(+)</text>
        <dbReference type="Rhea" id="RHEA:13065"/>
        <dbReference type="ChEBI" id="CHEBI:15377"/>
        <dbReference type="ChEBI" id="CHEBI:15378"/>
        <dbReference type="ChEBI" id="CHEBI:30616"/>
        <dbReference type="ChEBI" id="CHEBI:43474"/>
        <dbReference type="ChEBI" id="CHEBI:456216"/>
        <dbReference type="EC" id="3.6.4.13"/>
    </reaction>
</comment>
<dbReference type="SMART" id="SM00490">
    <property type="entry name" value="HELICc"/>
    <property type="match status" value="1"/>
</dbReference>
<organism evidence="14 15">
    <name type="scientific">Nitzschia inconspicua</name>
    <dbReference type="NCBI Taxonomy" id="303405"/>
    <lineage>
        <taxon>Eukaryota</taxon>
        <taxon>Sar</taxon>
        <taxon>Stramenopiles</taxon>
        <taxon>Ochrophyta</taxon>
        <taxon>Bacillariophyta</taxon>
        <taxon>Bacillariophyceae</taxon>
        <taxon>Bacillariophycidae</taxon>
        <taxon>Bacillariales</taxon>
        <taxon>Bacillariaceae</taxon>
        <taxon>Nitzschia</taxon>
    </lineage>
</organism>
<evidence type="ECO:0000256" key="7">
    <source>
        <dbReference type="ARBA" id="ARBA00022946"/>
    </source>
</evidence>
<proteinExistence type="predicted"/>
<dbReference type="Proteomes" id="UP000693970">
    <property type="component" value="Unassembled WGS sequence"/>
</dbReference>
<dbReference type="InterPro" id="IPR044774">
    <property type="entry name" value="Suv3_DEXQc"/>
</dbReference>
<reference evidence="14" key="1">
    <citation type="journal article" date="2021" name="Sci. Rep.">
        <title>Diploid genomic architecture of Nitzschia inconspicua, an elite biomass production diatom.</title>
        <authorList>
            <person name="Oliver A."/>
            <person name="Podell S."/>
            <person name="Pinowska A."/>
            <person name="Traller J.C."/>
            <person name="Smith S.R."/>
            <person name="McClure R."/>
            <person name="Beliaev A."/>
            <person name="Bohutskyi P."/>
            <person name="Hill E.A."/>
            <person name="Rabines A."/>
            <person name="Zheng H."/>
            <person name="Allen L.Z."/>
            <person name="Kuo A."/>
            <person name="Grigoriev I.V."/>
            <person name="Allen A.E."/>
            <person name="Hazlebeck D."/>
            <person name="Allen E.E."/>
        </authorList>
    </citation>
    <scope>NUCLEOTIDE SEQUENCE</scope>
    <source>
        <strain evidence="14">Hildebrandi</strain>
    </source>
</reference>
<dbReference type="InterPro" id="IPR050699">
    <property type="entry name" value="RNA-DNA_Helicase"/>
</dbReference>
<evidence type="ECO:0000256" key="10">
    <source>
        <dbReference type="SAM" id="Coils"/>
    </source>
</evidence>
<dbReference type="PROSITE" id="PS51194">
    <property type="entry name" value="HELICASE_CTER"/>
    <property type="match status" value="1"/>
</dbReference>
<feature type="region of interest" description="Disordered" evidence="11">
    <location>
        <begin position="273"/>
        <end position="316"/>
    </location>
</feature>
<dbReference type="FunFam" id="3.40.50.300:FF:000957">
    <property type="entry name" value="ATP-dependent RNA helicase SUV3L, mitochondrial"/>
    <property type="match status" value="1"/>
</dbReference>
<dbReference type="PANTHER" id="PTHR12131:SF1">
    <property type="entry name" value="ATP-DEPENDENT RNA HELICASE SUPV3L1, MITOCHONDRIAL-RELATED"/>
    <property type="match status" value="1"/>
</dbReference>
<comment type="caution">
    <text evidence="14">The sequence shown here is derived from an EMBL/GenBank/DDBJ whole genome shotgun (WGS) entry which is preliminary data.</text>
</comment>
<dbReference type="InterPro" id="IPR055206">
    <property type="entry name" value="DEXQc_SUV3"/>
</dbReference>
<comment type="subcellular location">
    <subcellularLocation>
        <location evidence="1">Mitochondrion</location>
    </subcellularLocation>
</comment>
<feature type="coiled-coil region" evidence="10">
    <location>
        <begin position="388"/>
        <end position="422"/>
    </location>
</feature>
<dbReference type="SMART" id="SM00487">
    <property type="entry name" value="DEXDc"/>
    <property type="match status" value="1"/>
</dbReference>
<name>A0A9K3KEX9_9STRA</name>
<evidence type="ECO:0000256" key="3">
    <source>
        <dbReference type="ARBA" id="ARBA00022741"/>
    </source>
</evidence>
<feature type="compositionally biased region" description="Basic and acidic residues" evidence="11">
    <location>
        <begin position="296"/>
        <end position="310"/>
    </location>
</feature>
<keyword evidence="4" id="KW-0378">Hydrolase</keyword>
<dbReference type="InterPro" id="IPR014001">
    <property type="entry name" value="Helicase_ATP-bd"/>
</dbReference>
<evidence type="ECO:0000313" key="15">
    <source>
        <dbReference type="Proteomes" id="UP000693970"/>
    </source>
</evidence>
<evidence type="ECO:0000256" key="1">
    <source>
        <dbReference type="ARBA" id="ARBA00004173"/>
    </source>
</evidence>
<dbReference type="Pfam" id="PF00271">
    <property type="entry name" value="Helicase_C"/>
    <property type="match status" value="1"/>
</dbReference>
<dbReference type="PROSITE" id="PS51192">
    <property type="entry name" value="HELICASE_ATP_BIND_1"/>
    <property type="match status" value="1"/>
</dbReference>
<feature type="region of interest" description="Disordered" evidence="11">
    <location>
        <begin position="357"/>
        <end position="379"/>
    </location>
</feature>
<dbReference type="GO" id="GO:0005524">
    <property type="term" value="F:ATP binding"/>
    <property type="evidence" value="ECO:0007669"/>
    <property type="project" value="UniProtKB-KW"/>
</dbReference>
<dbReference type="GO" id="GO:0003724">
    <property type="term" value="F:RNA helicase activity"/>
    <property type="evidence" value="ECO:0007669"/>
    <property type="project" value="UniProtKB-EC"/>
</dbReference>
<dbReference type="CDD" id="cd17913">
    <property type="entry name" value="DEXQc_Suv3"/>
    <property type="match status" value="1"/>
</dbReference>